<protein>
    <submittedName>
        <fullName evidence="2">Uncharacterized protein</fullName>
    </submittedName>
</protein>
<proteinExistence type="predicted"/>
<dbReference type="EMBL" id="CP053452">
    <property type="protein sequence ID" value="QJW93136.1"/>
    <property type="molecule type" value="Genomic_DNA"/>
</dbReference>
<organism evidence="2 3">
    <name type="scientific">Frigoriglobus tundricola</name>
    <dbReference type="NCBI Taxonomy" id="2774151"/>
    <lineage>
        <taxon>Bacteria</taxon>
        <taxon>Pseudomonadati</taxon>
        <taxon>Planctomycetota</taxon>
        <taxon>Planctomycetia</taxon>
        <taxon>Gemmatales</taxon>
        <taxon>Gemmataceae</taxon>
        <taxon>Frigoriglobus</taxon>
    </lineage>
</organism>
<accession>A0A6M5YIN7</accession>
<evidence type="ECO:0000313" key="2">
    <source>
        <dbReference type="EMBL" id="QJW93136.1"/>
    </source>
</evidence>
<evidence type="ECO:0000256" key="1">
    <source>
        <dbReference type="SAM" id="MobiDB-lite"/>
    </source>
</evidence>
<name>A0A6M5YIN7_9BACT</name>
<sequence>MTAREPVTPAAGRRARKRPVPRPVRGRGASEITDVRTRWRWDARRGPTTDDHPVGFVA</sequence>
<dbReference type="Proteomes" id="UP000503447">
    <property type="component" value="Chromosome"/>
</dbReference>
<keyword evidence="3" id="KW-1185">Reference proteome</keyword>
<evidence type="ECO:0000313" key="3">
    <source>
        <dbReference type="Proteomes" id="UP000503447"/>
    </source>
</evidence>
<gene>
    <name evidence="2" type="ORF">FTUN_0639</name>
</gene>
<feature type="region of interest" description="Disordered" evidence="1">
    <location>
        <begin position="1"/>
        <end position="31"/>
    </location>
</feature>
<dbReference type="AlphaFoldDB" id="A0A6M5YIN7"/>
<reference evidence="3" key="1">
    <citation type="submission" date="2020-05" db="EMBL/GenBank/DDBJ databases">
        <title>Frigoriglobus tundricola gen. nov., sp. nov., a psychrotolerant cellulolytic planctomycete of the family Gemmataceae with two divergent copies of 16S rRNA gene.</title>
        <authorList>
            <person name="Kulichevskaya I.S."/>
            <person name="Ivanova A.A."/>
            <person name="Naumoff D.G."/>
            <person name="Beletsky A.V."/>
            <person name="Rijpstra W.I.C."/>
            <person name="Sinninghe Damste J.S."/>
            <person name="Mardanov A.V."/>
            <person name="Ravin N.V."/>
            <person name="Dedysh S.N."/>
        </authorList>
    </citation>
    <scope>NUCLEOTIDE SEQUENCE [LARGE SCALE GENOMIC DNA]</scope>
    <source>
        <strain evidence="3">PL17</strain>
    </source>
</reference>
<dbReference type="KEGG" id="ftj:FTUN_0639"/>